<feature type="transmembrane region" description="Helical" evidence="1">
    <location>
        <begin position="187"/>
        <end position="212"/>
    </location>
</feature>
<feature type="transmembrane region" description="Helical" evidence="1">
    <location>
        <begin position="151"/>
        <end position="175"/>
    </location>
</feature>
<dbReference type="InterPro" id="IPR016174">
    <property type="entry name" value="Di-haem_cyt_TM"/>
</dbReference>
<keyword evidence="1" id="KW-1133">Transmembrane helix</keyword>
<feature type="transmembrane region" description="Helical" evidence="1">
    <location>
        <begin position="39"/>
        <end position="65"/>
    </location>
</feature>
<dbReference type="InterPro" id="IPR005797">
    <property type="entry name" value="Cyt_b/b6_N"/>
</dbReference>
<evidence type="ECO:0000256" key="1">
    <source>
        <dbReference type="SAM" id="Phobius"/>
    </source>
</evidence>
<dbReference type="HOGENOM" id="CLU_031114_0_1_9"/>
<dbReference type="GO" id="GO:0022904">
    <property type="term" value="P:respiratory electron transport chain"/>
    <property type="evidence" value="ECO:0007669"/>
    <property type="project" value="InterPro"/>
</dbReference>
<dbReference type="Gene3D" id="1.20.810.10">
    <property type="entry name" value="Cytochrome Bc1 Complex, Chain C"/>
    <property type="match status" value="1"/>
</dbReference>
<keyword evidence="1" id="KW-0812">Transmembrane</keyword>
<dbReference type="SUPFAM" id="SSF81342">
    <property type="entry name" value="Transmembrane di-heme cytochromes"/>
    <property type="match status" value="1"/>
</dbReference>
<dbReference type="GO" id="GO:0016020">
    <property type="term" value="C:membrane"/>
    <property type="evidence" value="ECO:0007669"/>
    <property type="project" value="InterPro"/>
</dbReference>
<name>Q251J5_DESHY</name>
<dbReference type="Proteomes" id="UP000001946">
    <property type="component" value="Chromosome"/>
</dbReference>
<dbReference type="InterPro" id="IPR027387">
    <property type="entry name" value="Cytb/b6-like_sf"/>
</dbReference>
<evidence type="ECO:0000313" key="3">
    <source>
        <dbReference type="EMBL" id="BAE82047.1"/>
    </source>
</evidence>
<dbReference type="eggNOG" id="COG1290">
    <property type="taxonomic scope" value="Bacteria"/>
</dbReference>
<keyword evidence="1" id="KW-0472">Membrane</keyword>
<dbReference type="PROSITE" id="PS51002">
    <property type="entry name" value="CYTB_NTER"/>
    <property type="match status" value="1"/>
</dbReference>
<accession>Q251J5</accession>
<feature type="transmembrane region" description="Helical" evidence="1">
    <location>
        <begin position="125"/>
        <end position="145"/>
    </location>
</feature>
<proteinExistence type="predicted"/>
<keyword evidence="4" id="KW-1185">Reference proteome</keyword>
<dbReference type="EMBL" id="AP008230">
    <property type="protein sequence ID" value="BAE82047.1"/>
    <property type="molecule type" value="Genomic_DNA"/>
</dbReference>
<evidence type="ECO:0000313" key="4">
    <source>
        <dbReference type="Proteomes" id="UP000001946"/>
    </source>
</evidence>
<reference evidence="3 4" key="1">
    <citation type="journal article" date="2006" name="J. Bacteriol.">
        <title>Complete genome sequence of the dehalorespiring bacterium Desulfitobacterium hafniense Y51 and comparison with Dehalococcoides ethenogenes 195.</title>
        <authorList>
            <person name="Nonaka H."/>
            <person name="Keresztes G."/>
            <person name="Shinoda Y."/>
            <person name="Ikenaga Y."/>
            <person name="Abe M."/>
            <person name="Naito K."/>
            <person name="Inatomi K."/>
            <person name="Furukawa K."/>
            <person name="Inui M."/>
            <person name="Yukawa H."/>
        </authorList>
    </citation>
    <scope>NUCLEOTIDE SEQUENCE [LARGE SCALE GENOMIC DNA]</scope>
    <source>
        <strain evidence="3 4">Y51</strain>
    </source>
</reference>
<dbReference type="GO" id="GO:0009055">
    <property type="term" value="F:electron transfer activity"/>
    <property type="evidence" value="ECO:0007669"/>
    <property type="project" value="InterPro"/>
</dbReference>
<dbReference type="AlphaFoldDB" id="Q251J5"/>
<organism evidence="3 4">
    <name type="scientific">Desulfitobacterium hafniense (strain Y51)</name>
    <dbReference type="NCBI Taxonomy" id="138119"/>
    <lineage>
        <taxon>Bacteria</taxon>
        <taxon>Bacillati</taxon>
        <taxon>Bacillota</taxon>
        <taxon>Clostridia</taxon>
        <taxon>Eubacteriales</taxon>
        <taxon>Desulfitobacteriaceae</taxon>
        <taxon>Desulfitobacterium</taxon>
    </lineage>
</organism>
<gene>
    <name evidence="3" type="ordered locus">DSY0258</name>
</gene>
<dbReference type="PANTHER" id="PTHR19271">
    <property type="entry name" value="CYTOCHROME B"/>
    <property type="match status" value="1"/>
</dbReference>
<sequence>MSWCKGRLFSVAIEPKEVGVKDMFKEIAEHPVPRHARNFIFCFGGISFLLFLVQVVTGIVLAVYYNPTMEGAYQSVMFINDEVFMGKALRSVHNIAANLMLIMVVLHFLRVVFTGAYKPPRQFNWVVGVLLLLLVILFCFIGYLLPLDQVGYWAAIIGTKILGSIPIVGDQLLLLGQAGTKITDHTLMRFFIIHIVVLPVVVIVLLIAHFLMIRKQGISGPL</sequence>
<protein>
    <recommendedName>
        <fullName evidence="2">Cytochrome b/b6 N-terminal region profile domain-containing protein</fullName>
    </recommendedName>
</protein>
<feature type="transmembrane region" description="Helical" evidence="1">
    <location>
        <begin position="95"/>
        <end position="113"/>
    </location>
</feature>
<dbReference type="PANTHER" id="PTHR19271:SF16">
    <property type="entry name" value="CYTOCHROME B"/>
    <property type="match status" value="1"/>
</dbReference>
<evidence type="ECO:0000259" key="2">
    <source>
        <dbReference type="PROSITE" id="PS51002"/>
    </source>
</evidence>
<dbReference type="RefSeq" id="WP_011458971.1">
    <property type="nucleotide sequence ID" value="NC_007907.1"/>
</dbReference>
<dbReference type="STRING" id="138119.DSY0258"/>
<dbReference type="Pfam" id="PF00033">
    <property type="entry name" value="Cytochrome_B"/>
    <property type="match status" value="1"/>
</dbReference>
<dbReference type="PIRSF" id="PIRSF000032">
    <property type="entry name" value="Cytochrome_b6"/>
    <property type="match status" value="1"/>
</dbReference>
<dbReference type="KEGG" id="dsy:DSY0258"/>
<dbReference type="GO" id="GO:0016491">
    <property type="term" value="F:oxidoreductase activity"/>
    <property type="evidence" value="ECO:0007669"/>
    <property type="project" value="InterPro"/>
</dbReference>
<feature type="domain" description="Cytochrome b/b6 N-terminal region profile" evidence="2">
    <location>
        <begin position="1"/>
        <end position="222"/>
    </location>
</feature>